<gene>
    <name evidence="1" type="ORF">ENT43_03150</name>
</gene>
<proteinExistence type="predicted"/>
<accession>A0A7C4M0P2</accession>
<sequence length="153" mass="17474">MKWKHPPRIKVYEALGAVADNRVEISGDSGKVYSSSRNKFYDIIYNPETNAIMANDNGSYWVGYLGYPAIAFLMKIGVLHYNERWGELMKGIAWKDINVKFKNDFDKTLKLIIADFSKDEVSGIKEYVKEIENEIKGLDLNLLGEKTNPPDGY</sequence>
<organism evidence="1">
    <name type="scientific">candidate division CPR3 bacterium</name>
    <dbReference type="NCBI Taxonomy" id="2268181"/>
    <lineage>
        <taxon>Bacteria</taxon>
        <taxon>Bacteria division CPR3</taxon>
    </lineage>
</organism>
<protein>
    <submittedName>
        <fullName evidence="1">Uncharacterized protein</fullName>
    </submittedName>
</protein>
<evidence type="ECO:0000313" key="1">
    <source>
        <dbReference type="EMBL" id="HGT71229.1"/>
    </source>
</evidence>
<name>A0A7C4M0P2_UNCC3</name>
<dbReference type="EMBL" id="DSYQ01000014">
    <property type="protein sequence ID" value="HGT71229.1"/>
    <property type="molecule type" value="Genomic_DNA"/>
</dbReference>
<reference evidence="1" key="1">
    <citation type="journal article" date="2020" name="mSystems">
        <title>Genome- and Community-Level Interaction Insights into Carbon Utilization and Element Cycling Functions of Hydrothermarchaeota in Hydrothermal Sediment.</title>
        <authorList>
            <person name="Zhou Z."/>
            <person name="Liu Y."/>
            <person name="Xu W."/>
            <person name="Pan J."/>
            <person name="Luo Z.H."/>
            <person name="Li M."/>
        </authorList>
    </citation>
    <scope>NUCLEOTIDE SEQUENCE [LARGE SCALE GENOMIC DNA]</scope>
    <source>
        <strain evidence="1">SpSt-579</strain>
    </source>
</reference>
<comment type="caution">
    <text evidence="1">The sequence shown here is derived from an EMBL/GenBank/DDBJ whole genome shotgun (WGS) entry which is preliminary data.</text>
</comment>
<dbReference type="AlphaFoldDB" id="A0A7C4M0P2"/>